<evidence type="ECO:0000313" key="8">
    <source>
        <dbReference type="Proteomes" id="UP000235145"/>
    </source>
</evidence>
<dbReference type="SUPFAM" id="SSF52047">
    <property type="entry name" value="RNI-like"/>
    <property type="match status" value="1"/>
</dbReference>
<organism evidence="7 8">
    <name type="scientific">Lactuca sativa</name>
    <name type="common">Garden lettuce</name>
    <dbReference type="NCBI Taxonomy" id="4236"/>
    <lineage>
        <taxon>Eukaryota</taxon>
        <taxon>Viridiplantae</taxon>
        <taxon>Streptophyta</taxon>
        <taxon>Embryophyta</taxon>
        <taxon>Tracheophyta</taxon>
        <taxon>Spermatophyta</taxon>
        <taxon>Magnoliopsida</taxon>
        <taxon>eudicotyledons</taxon>
        <taxon>Gunneridae</taxon>
        <taxon>Pentapetalae</taxon>
        <taxon>asterids</taxon>
        <taxon>campanulids</taxon>
        <taxon>Asterales</taxon>
        <taxon>Asteraceae</taxon>
        <taxon>Cichorioideae</taxon>
        <taxon>Cichorieae</taxon>
        <taxon>Lactucinae</taxon>
        <taxon>Lactuca</taxon>
    </lineage>
</organism>
<dbReference type="GO" id="GO:0006952">
    <property type="term" value="P:defense response"/>
    <property type="evidence" value="ECO:0007669"/>
    <property type="project" value="UniProtKB-KW"/>
</dbReference>
<dbReference type="Gene3D" id="3.40.50.300">
    <property type="entry name" value="P-loop containing nucleotide triphosphate hydrolases"/>
    <property type="match status" value="1"/>
</dbReference>
<dbReference type="PANTHER" id="PTHR33463">
    <property type="entry name" value="NB-ARC DOMAIN-CONTAINING PROTEIN-RELATED"/>
    <property type="match status" value="1"/>
</dbReference>
<dbReference type="GO" id="GO:0005524">
    <property type="term" value="F:ATP binding"/>
    <property type="evidence" value="ECO:0007669"/>
    <property type="project" value="UniProtKB-KW"/>
</dbReference>
<dbReference type="GO" id="GO:0043531">
    <property type="term" value="F:ADP binding"/>
    <property type="evidence" value="ECO:0007669"/>
    <property type="project" value="InterPro"/>
</dbReference>
<gene>
    <name evidence="7" type="ORF">LSAT_V11C200051700</name>
</gene>
<keyword evidence="4" id="KW-0067">ATP-binding</keyword>
<feature type="domain" description="Disease resistance protein At4g27190-like leucine-rich repeats" evidence="6">
    <location>
        <begin position="1363"/>
        <end position="1415"/>
    </location>
</feature>
<keyword evidence="8" id="KW-1185">Reference proteome</keyword>
<dbReference type="Pfam" id="PF23247">
    <property type="entry name" value="LRR_RPS2"/>
    <property type="match status" value="6"/>
</dbReference>
<evidence type="ECO:0000313" key="7">
    <source>
        <dbReference type="EMBL" id="KAJ0223283.1"/>
    </source>
</evidence>
<dbReference type="InterPro" id="IPR032675">
    <property type="entry name" value="LRR_dom_sf"/>
</dbReference>
<dbReference type="InterPro" id="IPR002182">
    <property type="entry name" value="NB-ARC"/>
</dbReference>
<keyword evidence="3" id="KW-0611">Plant defense</keyword>
<evidence type="ECO:0000256" key="2">
    <source>
        <dbReference type="ARBA" id="ARBA00022614"/>
    </source>
</evidence>
<feature type="domain" description="Disease resistance protein At4g27190-like leucine-rich repeats" evidence="6">
    <location>
        <begin position="959"/>
        <end position="1101"/>
    </location>
</feature>
<protein>
    <recommendedName>
        <fullName evidence="9">NB-ARC domain-containing protein</fullName>
    </recommendedName>
</protein>
<dbReference type="InterPro" id="IPR027417">
    <property type="entry name" value="P-loop_NTPase"/>
</dbReference>
<dbReference type="InterPro" id="IPR057135">
    <property type="entry name" value="At4g27190-like_LRR"/>
</dbReference>
<dbReference type="SUPFAM" id="SSF52058">
    <property type="entry name" value="L domain-like"/>
    <property type="match status" value="2"/>
</dbReference>
<dbReference type="InterPro" id="IPR050905">
    <property type="entry name" value="Plant_NBS-LRR"/>
</dbReference>
<dbReference type="Pfam" id="PF00931">
    <property type="entry name" value="NB-ARC"/>
    <property type="match status" value="1"/>
</dbReference>
<evidence type="ECO:0000256" key="3">
    <source>
        <dbReference type="ARBA" id="ARBA00022821"/>
    </source>
</evidence>
<comment type="caution">
    <text evidence="7">The sequence shown here is derived from an EMBL/GenBank/DDBJ whole genome shotgun (WGS) entry which is preliminary data.</text>
</comment>
<evidence type="ECO:0000256" key="1">
    <source>
        <dbReference type="ARBA" id="ARBA00008894"/>
    </source>
</evidence>
<dbReference type="SUPFAM" id="SSF52540">
    <property type="entry name" value="P-loop containing nucleoside triphosphate hydrolases"/>
    <property type="match status" value="1"/>
</dbReference>
<keyword evidence="2" id="KW-0433">Leucine-rich repeat</keyword>
<dbReference type="InterPro" id="IPR042197">
    <property type="entry name" value="Apaf_helical"/>
</dbReference>
<dbReference type="Proteomes" id="UP000235145">
    <property type="component" value="Unassembled WGS sequence"/>
</dbReference>
<feature type="domain" description="Disease resistance protein At4g27190-like leucine-rich repeats" evidence="6">
    <location>
        <begin position="807"/>
        <end position="932"/>
    </location>
</feature>
<dbReference type="Gene3D" id="3.80.10.10">
    <property type="entry name" value="Ribonuclease Inhibitor"/>
    <property type="match status" value="5"/>
</dbReference>
<evidence type="ECO:0000259" key="5">
    <source>
        <dbReference type="Pfam" id="PF00931"/>
    </source>
</evidence>
<dbReference type="PRINTS" id="PR00364">
    <property type="entry name" value="DISEASERSIST"/>
</dbReference>
<comment type="similarity">
    <text evidence="1">Belongs to the disease resistance NB-LRR family.</text>
</comment>
<feature type="domain" description="NB-ARC" evidence="5">
    <location>
        <begin position="210"/>
        <end position="380"/>
    </location>
</feature>
<dbReference type="Gene3D" id="1.10.8.430">
    <property type="entry name" value="Helical domain of apoptotic protease-activating factors"/>
    <property type="match status" value="1"/>
</dbReference>
<evidence type="ECO:0008006" key="9">
    <source>
        <dbReference type="Google" id="ProtNLM"/>
    </source>
</evidence>
<feature type="domain" description="Disease resistance protein At4g27190-like leucine-rich repeats" evidence="6">
    <location>
        <begin position="1605"/>
        <end position="1741"/>
    </location>
</feature>
<dbReference type="PANTHER" id="PTHR33463:SF222">
    <property type="entry name" value="NB-ARC-RELATED"/>
    <property type="match status" value="1"/>
</dbReference>
<keyword evidence="4" id="KW-0547">Nucleotide-binding</keyword>
<feature type="domain" description="Disease resistance protein At4g27190-like leucine-rich repeats" evidence="6">
    <location>
        <begin position="1164"/>
        <end position="1283"/>
    </location>
</feature>
<dbReference type="EMBL" id="NBSK02000002">
    <property type="protein sequence ID" value="KAJ0223283.1"/>
    <property type="molecule type" value="Genomic_DNA"/>
</dbReference>
<evidence type="ECO:0000256" key="4">
    <source>
        <dbReference type="ARBA" id="ARBA00022840"/>
    </source>
</evidence>
<reference evidence="7 8" key="1">
    <citation type="journal article" date="2017" name="Nat. Commun.">
        <title>Genome assembly with in vitro proximity ligation data and whole-genome triplication in lettuce.</title>
        <authorList>
            <person name="Reyes-Chin-Wo S."/>
            <person name="Wang Z."/>
            <person name="Yang X."/>
            <person name="Kozik A."/>
            <person name="Arikit S."/>
            <person name="Song C."/>
            <person name="Xia L."/>
            <person name="Froenicke L."/>
            <person name="Lavelle D.O."/>
            <person name="Truco M.J."/>
            <person name="Xia R."/>
            <person name="Zhu S."/>
            <person name="Xu C."/>
            <person name="Xu H."/>
            <person name="Xu X."/>
            <person name="Cox K."/>
            <person name="Korf I."/>
            <person name="Meyers B.C."/>
            <person name="Michelmore R.W."/>
        </authorList>
    </citation>
    <scope>NUCLEOTIDE SEQUENCE [LARGE SCALE GENOMIC DNA]</scope>
    <source>
        <strain evidence="8">cv. Salinas</strain>
        <tissue evidence="7">Seedlings</tissue>
    </source>
</reference>
<feature type="domain" description="Disease resistance protein At4g27190-like leucine-rich repeats" evidence="6">
    <location>
        <begin position="1443"/>
        <end position="1545"/>
    </location>
</feature>
<accession>A0A9R1WJI7</accession>
<proteinExistence type="inferred from homology"/>
<evidence type="ECO:0000259" key="6">
    <source>
        <dbReference type="Pfam" id="PF23247"/>
    </source>
</evidence>
<sequence length="1859" mass="212647">MKRSYYTSVLCNYINASLWSLAVHTESFDQKSKQSSSSYRAEPGVAKKLEYWKMEVISAIISPIVESLIDPVKKQLGYLFSSTKHVRNMNTKIKLLDDTSCDVKKHMETNNISNLETPTHVPGWLEEVEETKEKAQSIPSTGSGCCNLKMRYRAGRNAFKITQEMERLIDENSKITWSDTQRPLGKVNSKIASSHVPSDGDAQNHFKSREKSFKNALESLQQDHKSKVIALCGMGGVGKTTMMEQLKKAAEDKKMFDYVVKVVIGQQINMSKIQQDVAVYMMGQSLTEPSKEARADRLRITFGNLPEGRRRVLLILDDVWETIELKDIGLSPLPNGFKLLLTSRNENIYKQIAVEANSDSTLVRVDVMEEPEAQNFFWKITGVSKQHDMELNQIGSEIVRRCGFLPLAIKLIAKTLQFQEVFLWRDTFQRLKKKNLDENVQEVIKISYDYIKTEEEKVIFLLCGLFPDDFNIPIEELTRYAWGLRLLSEVSTLGEARDRTKTCVQNLRNANLLMDSDYIGCVKMHDLVLAFVLSRVSKGDHPWMINHGDISKWSRAEVKDSCKRVSITCTGMSEFAGDFKYPNLSLLRLMDGDKSLKFPEDFYKRMENLEVVAYEKMQYPLLPRSLECSTKLRTLILHQCLLMFDCSVIGELLNLEVLSFAHCGIRKLPSTIGKLKKLKLLDLTGCLNLRIDDGVLINLVELEELYMRVDDRKAIRFTNGNRAELAELSKHLSALELEFFDNNGTPENMLFTKLKRFRISMGCGLVGNTHKNMHLFENTLRLVTNKDELLESGMNELFEKTEVLYLEVDGINDLEEVLVESVHLPRQAFNNLRVLDVFNCENLRYLFTVPIANGLMKLERLTVSKCPALEVLAHSENGGDGAIKFQRLKFLRLDRLPKLIGLCNNANVIELPQLVELELDGLPNFSSIYPEKTSATSSMSSNASAIQPFFNKQMLIPKLEKLRIWRMDKLKEIWPYQFISSKDVDACMLRKIEVGRCDNLVNLFPTNPMSLLGRLEELDVRECESIELLFNIDMSCVGETEEYSSSLREIKVSKLEKLRELWRMKGESSSDILIRCFQAVERIYIFGCERFVNVFTPTVTNSDVRTVMKVSIDGRRTWEETRGNIELVQNNQEINVISKEEIISEVYGNIPDVESSIHPKPFHVNHLQRLDVRDCKDVEVVFEIESSGNNTDFTTTLHKYNHQPPPLLLPHLKELHLEDMERMSDVWKFNWKKLVIPQNQSQSYSFHNLTTIYMEKCHSIKYLFSPVMGKLLPNLKCVWIYDCDGIEEVVSNRDINDENEEIISSTHTNTFSSFPLLEQLYLEDLPSLKSIDGGTRITTTSIHDQFKCCQVGVASWFLCQYSKKIDIRNCPALSRVFPSNVVGQLNKLEVLRIEECKSMVEIFESKEINKDGVDSTTNVGDGSDDTCTAITLPRSANMTLLQLPNLTILKIYDCEVLEYIFTSSTLESLKQIKELTVAECKAMQVIVKEDTEHTEKSKSIIVFPCLKSLTLTNLPDLKGFFLGKNEFRWKALEKVKIYGCPQMMNFTSGHSMTPKLNYIHAELGKHSLDQYGLNFHLTNATHEDETQHPMCSTPDMIKLLQFPWSFSNLVEVDAQWIDKLLDSRIIFPCNELLNLKNLEKLSITNVYKSVIEEVFEEAEGTNEDVDIGTQSVVVFEKLKEVTLGRLNNLKHMWKSNRWIVLNFPNLTKVSIVSCKLLGHVFSSCMVGSLLQLQELQISKCESMDVIVKQVEDSETRPTTTEVVFPCLKSITLFKLPNLMGFCLGKEAFEWPSLDTLKIKDCPKITVFTNGQSTTPKLKLIDTTFGLCHVIEDPNSFIKTYQQEGVLEEHLNSHMQFGSF</sequence>
<name>A0A9R1WJI7_LACSA</name>